<evidence type="ECO:0000256" key="6">
    <source>
        <dbReference type="ARBA" id="ARBA00022705"/>
    </source>
</evidence>
<evidence type="ECO:0000256" key="9">
    <source>
        <dbReference type="PIRNR" id="PIRNR000804"/>
    </source>
</evidence>
<keyword evidence="14" id="KW-1185">Reference proteome</keyword>
<keyword evidence="3 9" id="KW-0963">Cytoplasm</keyword>
<dbReference type="NCBIfam" id="TIGR00663">
    <property type="entry name" value="dnan"/>
    <property type="match status" value="1"/>
</dbReference>
<evidence type="ECO:0000259" key="10">
    <source>
        <dbReference type="Pfam" id="PF00712"/>
    </source>
</evidence>
<comment type="subunit">
    <text evidence="9">Forms a ring-shaped head-to-tail homodimer around DNA.</text>
</comment>
<comment type="similarity">
    <text evidence="2 9">Belongs to the beta sliding clamp family.</text>
</comment>
<keyword evidence="8" id="KW-0238">DNA-binding</keyword>
<reference evidence="14" key="1">
    <citation type="submission" date="2015-12" db="EMBL/GenBank/DDBJ databases">
        <authorList>
            <person name="Nair G.R."/>
            <person name="Kaur G."/>
            <person name="Mayilraj S."/>
        </authorList>
    </citation>
    <scope>NUCLEOTIDE SEQUENCE [LARGE SCALE GENOMIC DNA]</scope>
    <source>
        <strain evidence="14">CD08_7</strain>
    </source>
</reference>
<sequence>MEFTVERDVLSEAVSWAARSLSPRPPAPVLAGLHITAADQTVTISSFDHEISAQLHIEAQVQQEGTILVSGRLLNDIVKSLPNAPVTVHLQDSRVQLTCRSSKFTLSTMPVDEYPELPGMPELAGTVDGAAFARAVSQVITAASKDDTLPILTGVKVEIEGDTITFLATDRYRLAMREIHWSPAEPDISTSVLIKAKTLNDVAKSLAGAGALQIALSESTELVGFSSGGRRTTSVLVDGDYPKIRQLFPEETPIHAVVNTAEFIEAARRVSLVSERNGHVRLQFTQDNEVILDAGVDDAASASEVIPATLTGEAITVGFNPAYLNEGLNVIDTEFLRFSFVSAPKPAMITGQAEAEGEKSIDFRYLLMPVRLINS</sequence>
<dbReference type="Pfam" id="PF02768">
    <property type="entry name" value="DNA_pol3_beta_3"/>
    <property type="match status" value="1"/>
</dbReference>
<evidence type="ECO:0000259" key="12">
    <source>
        <dbReference type="Pfam" id="PF02768"/>
    </source>
</evidence>
<keyword evidence="7 9" id="KW-0239">DNA-directed DNA polymerase</keyword>
<comment type="subcellular location">
    <subcellularLocation>
        <location evidence="1 9">Cytoplasm</location>
    </subcellularLocation>
</comment>
<dbReference type="PANTHER" id="PTHR30478">
    <property type="entry name" value="DNA POLYMERASE III SUBUNIT BETA"/>
    <property type="match status" value="1"/>
</dbReference>
<accession>A0A0W8II81</accession>
<proteinExistence type="inferred from homology"/>
<name>A0A0W8II81_9MICC</name>
<keyword evidence="6 9" id="KW-0235">DNA replication</keyword>
<dbReference type="GO" id="GO:0003677">
    <property type="term" value="F:DNA binding"/>
    <property type="evidence" value="ECO:0007669"/>
    <property type="project" value="UniProtKB-UniRule"/>
</dbReference>
<gene>
    <name evidence="13" type="ORF">AVL63_11200</name>
</gene>
<dbReference type="GO" id="GO:0006271">
    <property type="term" value="P:DNA strand elongation involved in DNA replication"/>
    <property type="evidence" value="ECO:0007669"/>
    <property type="project" value="TreeGrafter"/>
</dbReference>
<dbReference type="InterPro" id="IPR022634">
    <property type="entry name" value="DNA_polIII_beta_N"/>
</dbReference>
<evidence type="ECO:0000313" key="13">
    <source>
        <dbReference type="EMBL" id="KUG59671.1"/>
    </source>
</evidence>
<feature type="domain" description="DNA polymerase III beta sliding clamp C-terminal" evidence="12">
    <location>
        <begin position="245"/>
        <end position="356"/>
    </location>
</feature>
<dbReference type="InterPro" id="IPR046938">
    <property type="entry name" value="DNA_clamp_sf"/>
</dbReference>
<evidence type="ECO:0000256" key="5">
    <source>
        <dbReference type="ARBA" id="ARBA00022695"/>
    </source>
</evidence>
<feature type="domain" description="DNA polymerase III beta sliding clamp central" evidence="11">
    <location>
        <begin position="127"/>
        <end position="243"/>
    </location>
</feature>
<dbReference type="EMBL" id="LQBM01000002">
    <property type="protein sequence ID" value="KUG59671.1"/>
    <property type="molecule type" value="Genomic_DNA"/>
</dbReference>
<dbReference type="SUPFAM" id="SSF55979">
    <property type="entry name" value="DNA clamp"/>
    <property type="match status" value="3"/>
</dbReference>
<protein>
    <recommendedName>
        <fullName evidence="9">Beta sliding clamp</fullName>
    </recommendedName>
</protein>
<dbReference type="RefSeq" id="WP_058887905.1">
    <property type="nucleotide sequence ID" value="NZ_LQBM01000002.1"/>
</dbReference>
<dbReference type="GO" id="GO:0008408">
    <property type="term" value="F:3'-5' exonuclease activity"/>
    <property type="evidence" value="ECO:0007669"/>
    <property type="project" value="InterPro"/>
</dbReference>
<dbReference type="Proteomes" id="UP000054023">
    <property type="component" value="Unassembled WGS sequence"/>
</dbReference>
<keyword evidence="4 9" id="KW-0808">Transferase</keyword>
<evidence type="ECO:0000256" key="1">
    <source>
        <dbReference type="ARBA" id="ARBA00004496"/>
    </source>
</evidence>
<dbReference type="Gene3D" id="3.10.150.10">
    <property type="entry name" value="DNA Polymerase III, subunit A, domain 2"/>
    <property type="match status" value="3"/>
</dbReference>
<evidence type="ECO:0000256" key="8">
    <source>
        <dbReference type="ARBA" id="ARBA00023125"/>
    </source>
</evidence>
<comment type="caution">
    <text evidence="13">The sequence shown here is derived from an EMBL/GenBank/DDBJ whole genome shotgun (WGS) entry which is preliminary data.</text>
</comment>
<dbReference type="FunFam" id="3.10.150.10:FF:000005">
    <property type="entry name" value="Beta sliding clamp"/>
    <property type="match status" value="1"/>
</dbReference>
<dbReference type="Pfam" id="PF02767">
    <property type="entry name" value="DNA_pol3_beta_2"/>
    <property type="match status" value="1"/>
</dbReference>
<evidence type="ECO:0000256" key="2">
    <source>
        <dbReference type="ARBA" id="ARBA00010752"/>
    </source>
</evidence>
<organism evidence="13 14">
    <name type="scientific">Nesterenkonia jeotgali</name>
    <dbReference type="NCBI Taxonomy" id="317018"/>
    <lineage>
        <taxon>Bacteria</taxon>
        <taxon>Bacillati</taxon>
        <taxon>Actinomycetota</taxon>
        <taxon>Actinomycetes</taxon>
        <taxon>Micrococcales</taxon>
        <taxon>Micrococcaceae</taxon>
        <taxon>Nesterenkonia</taxon>
    </lineage>
</organism>
<dbReference type="STRING" id="317018.AVL63_11200"/>
<comment type="function">
    <text evidence="9">Confers DNA tethering and processivity to DNA polymerases and other proteins. Acts as a clamp, forming a ring around DNA (a reaction catalyzed by the clamp-loading complex) which diffuses in an ATP-independent manner freely and bidirectionally along dsDNA. Initially characterized for its ability to contact the catalytic subunit of DNA polymerase III (Pol III), a complex, multichain enzyme responsible for most of the replicative synthesis in bacteria; Pol III exhibits 3'-5' exonuclease proofreading activity. The beta chain is required for initiation of replication as well as for processivity of DNA replication.</text>
</comment>
<evidence type="ECO:0000259" key="11">
    <source>
        <dbReference type="Pfam" id="PF02767"/>
    </source>
</evidence>
<dbReference type="GO" id="GO:0005737">
    <property type="term" value="C:cytoplasm"/>
    <property type="evidence" value="ECO:0007669"/>
    <property type="project" value="UniProtKB-SubCell"/>
</dbReference>
<keyword evidence="5 9" id="KW-0548">Nucleotidyltransferase</keyword>
<dbReference type="InterPro" id="IPR001001">
    <property type="entry name" value="DNA_polIII_beta"/>
</dbReference>
<evidence type="ECO:0000256" key="3">
    <source>
        <dbReference type="ARBA" id="ARBA00022490"/>
    </source>
</evidence>
<evidence type="ECO:0000256" key="7">
    <source>
        <dbReference type="ARBA" id="ARBA00022932"/>
    </source>
</evidence>
<dbReference type="InterPro" id="IPR022635">
    <property type="entry name" value="DNA_polIII_beta_C"/>
</dbReference>
<dbReference type="AlphaFoldDB" id="A0A0W8II81"/>
<feature type="domain" description="DNA polymerase III beta sliding clamp N-terminal" evidence="10">
    <location>
        <begin position="1"/>
        <end position="118"/>
    </location>
</feature>
<dbReference type="PANTHER" id="PTHR30478:SF0">
    <property type="entry name" value="BETA SLIDING CLAMP"/>
    <property type="match status" value="1"/>
</dbReference>
<dbReference type="GO" id="GO:0009360">
    <property type="term" value="C:DNA polymerase III complex"/>
    <property type="evidence" value="ECO:0007669"/>
    <property type="project" value="InterPro"/>
</dbReference>
<dbReference type="CDD" id="cd00140">
    <property type="entry name" value="beta_clamp"/>
    <property type="match status" value="1"/>
</dbReference>
<dbReference type="GO" id="GO:0003887">
    <property type="term" value="F:DNA-directed DNA polymerase activity"/>
    <property type="evidence" value="ECO:0007669"/>
    <property type="project" value="UniProtKB-UniRule"/>
</dbReference>
<evidence type="ECO:0000313" key="14">
    <source>
        <dbReference type="Proteomes" id="UP000054023"/>
    </source>
</evidence>
<evidence type="ECO:0000256" key="4">
    <source>
        <dbReference type="ARBA" id="ARBA00022679"/>
    </source>
</evidence>
<dbReference type="SMART" id="SM00480">
    <property type="entry name" value="POL3Bc"/>
    <property type="match status" value="1"/>
</dbReference>
<dbReference type="PIRSF" id="PIRSF000804">
    <property type="entry name" value="DNA_pol_III_b"/>
    <property type="match status" value="1"/>
</dbReference>
<dbReference type="Pfam" id="PF00712">
    <property type="entry name" value="DNA_pol3_beta"/>
    <property type="match status" value="1"/>
</dbReference>
<dbReference type="InterPro" id="IPR022637">
    <property type="entry name" value="DNA_polIII_beta_cen"/>
</dbReference>
<dbReference type="OrthoDB" id="468978at2"/>